<sequence length="380" mass="42027">MLDISNLSTLRTLLVDYDVLQVTQVRNVLLSMGYPNPMEVEWRAIIDSFYGAPLEVSQLERLIIRVLTGSSPETTRHTVPAIFWSDAGLFDQFVINLARSKDHIRQMYSDTATLRNLMQRAGAFVGWLPLDYEIGMDGHAEYDDRWLDNVTEHSVFGWTGWSDKVVWFNHDVILGETASSLLFGTTPCSPLDVHSSNSVRVELDPEPSTPTRPTSWMNVDPPAPSGCMDEDEDTLMSPPKLPSPPPSPSPLNKRGREEYTTLSGTVLQPCRSIPSPYARPTASPSVLLPRDKGKGKLAVTPRPSAPPTPVASSSTAADMADSQGSPTPRPKAKKLRVKGRRSTPRTTTFVNFPPQVVLSEDEKEHYSLGFSSGEWSHLGR</sequence>
<dbReference type="EMBL" id="RSCE01000002">
    <property type="protein sequence ID" value="RSH85990.1"/>
    <property type="molecule type" value="Genomic_DNA"/>
</dbReference>
<protein>
    <submittedName>
        <fullName evidence="2">Uncharacterized protein</fullName>
    </submittedName>
</protein>
<feature type="compositionally biased region" description="Basic residues" evidence="1">
    <location>
        <begin position="330"/>
        <end position="343"/>
    </location>
</feature>
<accession>A0A427Y4G8</accession>
<dbReference type="AlphaFoldDB" id="A0A427Y4G8"/>
<dbReference type="RefSeq" id="XP_028478775.1">
    <property type="nucleotide sequence ID" value="XM_028619803.1"/>
</dbReference>
<organism evidence="2 3">
    <name type="scientific">Apiotrichum porosum</name>
    <dbReference type="NCBI Taxonomy" id="105984"/>
    <lineage>
        <taxon>Eukaryota</taxon>
        <taxon>Fungi</taxon>
        <taxon>Dikarya</taxon>
        <taxon>Basidiomycota</taxon>
        <taxon>Agaricomycotina</taxon>
        <taxon>Tremellomycetes</taxon>
        <taxon>Trichosporonales</taxon>
        <taxon>Trichosporonaceae</taxon>
        <taxon>Apiotrichum</taxon>
    </lineage>
</organism>
<proteinExistence type="predicted"/>
<keyword evidence="3" id="KW-1185">Reference proteome</keyword>
<gene>
    <name evidence="2" type="ORF">EHS24_004177</name>
</gene>
<feature type="compositionally biased region" description="Low complexity" evidence="1">
    <location>
        <begin position="310"/>
        <end position="322"/>
    </location>
</feature>
<name>A0A427Y4G8_9TREE</name>
<feature type="compositionally biased region" description="Pro residues" evidence="1">
    <location>
        <begin position="239"/>
        <end position="249"/>
    </location>
</feature>
<reference evidence="2 3" key="1">
    <citation type="submission" date="2018-11" db="EMBL/GenBank/DDBJ databases">
        <title>Genome sequence of Apiotrichum porosum DSM 27194.</title>
        <authorList>
            <person name="Aliyu H."/>
            <person name="Gorte O."/>
            <person name="Ochsenreither K."/>
        </authorList>
    </citation>
    <scope>NUCLEOTIDE SEQUENCE [LARGE SCALE GENOMIC DNA]</scope>
    <source>
        <strain evidence="2 3">DSM 27194</strain>
    </source>
</reference>
<dbReference type="GeneID" id="39588720"/>
<evidence type="ECO:0000256" key="1">
    <source>
        <dbReference type="SAM" id="MobiDB-lite"/>
    </source>
</evidence>
<comment type="caution">
    <text evidence="2">The sequence shown here is derived from an EMBL/GenBank/DDBJ whole genome shotgun (WGS) entry which is preliminary data.</text>
</comment>
<feature type="region of interest" description="Disordered" evidence="1">
    <location>
        <begin position="197"/>
        <end position="350"/>
    </location>
</feature>
<dbReference type="Proteomes" id="UP000279236">
    <property type="component" value="Unassembled WGS sequence"/>
</dbReference>
<evidence type="ECO:0000313" key="3">
    <source>
        <dbReference type="Proteomes" id="UP000279236"/>
    </source>
</evidence>
<evidence type="ECO:0000313" key="2">
    <source>
        <dbReference type="EMBL" id="RSH85990.1"/>
    </source>
</evidence>